<sequence>MKQPAGYLSKREQQIMELVYQREHLTAGEASELLPGAPSNSTVRTLLRILEEKGHLRHIEKDGRYTYVPVRPRQSAARSALDGVIKTFFRGSVGDVVATLLTEEGSKLSLDELDRLQSMIQEAREEGR</sequence>
<dbReference type="Proteomes" id="UP000027982">
    <property type="component" value="Chromosome"/>
</dbReference>
<dbReference type="AlphaFoldDB" id="A0A068NMK5"/>
<dbReference type="RefSeq" id="WP_025226583.1">
    <property type="nucleotide sequence ID" value="NZ_CP007139.1"/>
</dbReference>
<keyword evidence="4" id="KW-0804">Transcription</keyword>
<protein>
    <submittedName>
        <fullName evidence="5">Transcriptional repressor, CopY family</fullName>
    </submittedName>
</protein>
<dbReference type="PIRSF" id="PIRSF019455">
    <property type="entry name" value="CopR_AtkY"/>
    <property type="match status" value="1"/>
</dbReference>
<dbReference type="STRING" id="661478.OP10G_1435"/>
<evidence type="ECO:0000256" key="1">
    <source>
        <dbReference type="ARBA" id="ARBA00011046"/>
    </source>
</evidence>
<dbReference type="InterPro" id="IPR036388">
    <property type="entry name" value="WH-like_DNA-bd_sf"/>
</dbReference>
<dbReference type="InterPro" id="IPR005650">
    <property type="entry name" value="BlaI_family"/>
</dbReference>
<dbReference type="GO" id="GO:0003677">
    <property type="term" value="F:DNA binding"/>
    <property type="evidence" value="ECO:0007669"/>
    <property type="project" value="UniProtKB-KW"/>
</dbReference>
<organism evidence="5 6">
    <name type="scientific">Fimbriimonas ginsengisoli Gsoil 348</name>
    <dbReference type="NCBI Taxonomy" id="661478"/>
    <lineage>
        <taxon>Bacteria</taxon>
        <taxon>Bacillati</taxon>
        <taxon>Armatimonadota</taxon>
        <taxon>Fimbriimonadia</taxon>
        <taxon>Fimbriimonadales</taxon>
        <taxon>Fimbriimonadaceae</taxon>
        <taxon>Fimbriimonas</taxon>
    </lineage>
</organism>
<gene>
    <name evidence="5" type="ORF">OP10G_1435</name>
</gene>
<dbReference type="KEGG" id="fgi:OP10G_1435"/>
<evidence type="ECO:0000256" key="4">
    <source>
        <dbReference type="ARBA" id="ARBA00023163"/>
    </source>
</evidence>
<reference evidence="5 6" key="1">
    <citation type="journal article" date="2014" name="PLoS ONE">
        <title>The first complete genome sequence of the class fimbriimonadia in the phylum armatimonadetes.</title>
        <authorList>
            <person name="Hu Z.Y."/>
            <person name="Wang Y.Z."/>
            <person name="Im W.T."/>
            <person name="Wang S.Y."/>
            <person name="Zhao G.P."/>
            <person name="Zheng H.J."/>
            <person name="Quan Z.X."/>
        </authorList>
    </citation>
    <scope>NUCLEOTIDE SEQUENCE [LARGE SCALE GENOMIC DNA]</scope>
    <source>
        <strain evidence="5">Gsoil 348</strain>
    </source>
</reference>
<dbReference type="HOGENOM" id="CLU_119090_4_1_0"/>
<keyword evidence="2" id="KW-0805">Transcription regulation</keyword>
<evidence type="ECO:0000313" key="6">
    <source>
        <dbReference type="Proteomes" id="UP000027982"/>
    </source>
</evidence>
<accession>A0A068NMK5</accession>
<dbReference type="GO" id="GO:0045892">
    <property type="term" value="P:negative regulation of DNA-templated transcription"/>
    <property type="evidence" value="ECO:0007669"/>
    <property type="project" value="InterPro"/>
</dbReference>
<evidence type="ECO:0000256" key="3">
    <source>
        <dbReference type="ARBA" id="ARBA00023125"/>
    </source>
</evidence>
<dbReference type="SUPFAM" id="SSF46785">
    <property type="entry name" value="Winged helix' DNA-binding domain"/>
    <property type="match status" value="1"/>
</dbReference>
<dbReference type="InterPro" id="IPR036390">
    <property type="entry name" value="WH_DNA-bd_sf"/>
</dbReference>
<dbReference type="Pfam" id="PF03965">
    <property type="entry name" value="Penicillinase_R"/>
    <property type="match status" value="1"/>
</dbReference>
<evidence type="ECO:0000256" key="2">
    <source>
        <dbReference type="ARBA" id="ARBA00023015"/>
    </source>
</evidence>
<evidence type="ECO:0000313" key="5">
    <source>
        <dbReference type="EMBL" id="AIE84803.1"/>
    </source>
</evidence>
<dbReference type="eggNOG" id="COG3682">
    <property type="taxonomic scope" value="Bacteria"/>
</dbReference>
<dbReference type="EMBL" id="CP007139">
    <property type="protein sequence ID" value="AIE84803.1"/>
    <property type="molecule type" value="Genomic_DNA"/>
</dbReference>
<keyword evidence="6" id="KW-1185">Reference proteome</keyword>
<dbReference type="Gene3D" id="1.10.10.10">
    <property type="entry name" value="Winged helix-like DNA-binding domain superfamily/Winged helix DNA-binding domain"/>
    <property type="match status" value="1"/>
</dbReference>
<proteinExistence type="inferred from homology"/>
<keyword evidence="3" id="KW-0238">DNA-binding</keyword>
<name>A0A068NMK5_FIMGI</name>
<comment type="similarity">
    <text evidence="1">Belongs to the BlaI transcriptional regulatory family.</text>
</comment>